<evidence type="ECO:0000259" key="8">
    <source>
        <dbReference type="PROSITE" id="PS50111"/>
    </source>
</evidence>
<keyword evidence="7" id="KW-1133">Transmembrane helix</keyword>
<dbReference type="Gene3D" id="6.10.340.10">
    <property type="match status" value="1"/>
</dbReference>
<dbReference type="SMART" id="SM00304">
    <property type="entry name" value="HAMP"/>
    <property type="match status" value="1"/>
</dbReference>
<comment type="caution">
    <text evidence="10">The sequence shown here is derived from an EMBL/GenBank/DDBJ whole genome shotgun (WGS) entry which is preliminary data.</text>
</comment>
<name>A0A921T5F9_9BACL</name>
<dbReference type="Pfam" id="PF00672">
    <property type="entry name" value="HAMP"/>
    <property type="match status" value="1"/>
</dbReference>
<evidence type="ECO:0000313" key="10">
    <source>
        <dbReference type="EMBL" id="HJH11507.1"/>
    </source>
</evidence>
<dbReference type="InterPro" id="IPR004089">
    <property type="entry name" value="MCPsignal_dom"/>
</dbReference>
<dbReference type="PROSITE" id="PS50111">
    <property type="entry name" value="CHEMOTAXIS_TRANSDUC_2"/>
    <property type="match status" value="1"/>
</dbReference>
<evidence type="ECO:0000256" key="5">
    <source>
        <dbReference type="ARBA" id="ARBA00029447"/>
    </source>
</evidence>
<comment type="similarity">
    <text evidence="5">Belongs to the methyl-accepting chemotaxis (MCP) protein family.</text>
</comment>
<gene>
    <name evidence="10" type="ORF">K8V30_07490</name>
</gene>
<dbReference type="GO" id="GO:0005886">
    <property type="term" value="C:plasma membrane"/>
    <property type="evidence" value="ECO:0007669"/>
    <property type="project" value="UniProtKB-SubCell"/>
</dbReference>
<dbReference type="Gene3D" id="3.30.450.20">
    <property type="entry name" value="PAS domain"/>
    <property type="match status" value="1"/>
</dbReference>
<dbReference type="Pfam" id="PF00015">
    <property type="entry name" value="MCPsignal"/>
    <property type="match status" value="1"/>
</dbReference>
<keyword evidence="3 7" id="KW-0472">Membrane</keyword>
<evidence type="ECO:0000256" key="6">
    <source>
        <dbReference type="PROSITE-ProRule" id="PRU00284"/>
    </source>
</evidence>
<dbReference type="EMBL" id="DYTV01000098">
    <property type="protein sequence ID" value="HJH11507.1"/>
    <property type="molecule type" value="Genomic_DNA"/>
</dbReference>
<dbReference type="CDD" id="cd06225">
    <property type="entry name" value="HAMP"/>
    <property type="match status" value="1"/>
</dbReference>
<accession>A0A921T5F9</accession>
<feature type="transmembrane region" description="Helical" evidence="7">
    <location>
        <begin position="140"/>
        <end position="158"/>
    </location>
</feature>
<dbReference type="CDD" id="cd12912">
    <property type="entry name" value="PDC2_MCP_like"/>
    <property type="match status" value="1"/>
</dbReference>
<sequence>MTGEPVILITTPIVTATGEKALLLARIDGYYLSEAVEEIEVGEKGYAVMLDAQGTIIGHANRELVKKQHNHITEAEATGKTSGTAEVTKEIVANEAGQYTFDNNGTYIASYITVDKGWKLAIIANEKEALSSLNSLQRNIIIVTLVIIALGVGVAIIISRSISRPIRYVVEMSEHLAKGDFTYELPQHFAKRHDEIGTMTIALTDMTNTVKSMVKQIGLEATAVSQSSNRLLGDVQGVTGMTEDVVKAINEVENGSQMQVTMTEDSAAATETMAYGVQNVAEAASDVRGQTDFISDKIVESNGAVQASIDSMKAIQQDTVKEVEAIYQLQKESEEISLISNMITDISDQTNLLALNASIEAARAGEAGKGFAVVAEEVRKLADETASSAAQINHLINEVQRHTADVVTMAEQGEENVTQGITAIEHMHQQFDEIATAITSITKQIDEMHANAEEMSASTEELSASTEQMAATARGAVDYVHAVRSSTDNQLTTVQQMERHTVEMTEMAERLHQLVRQFTL</sequence>
<feature type="domain" description="HAMP" evidence="9">
    <location>
        <begin position="160"/>
        <end position="215"/>
    </location>
</feature>
<evidence type="ECO:0000256" key="2">
    <source>
        <dbReference type="ARBA" id="ARBA00022475"/>
    </source>
</evidence>
<evidence type="ECO:0000256" key="1">
    <source>
        <dbReference type="ARBA" id="ARBA00004236"/>
    </source>
</evidence>
<proteinExistence type="inferred from homology"/>
<dbReference type="SUPFAM" id="SSF58104">
    <property type="entry name" value="Methyl-accepting chemotaxis protein (MCP) signaling domain"/>
    <property type="match status" value="1"/>
</dbReference>
<dbReference type="PROSITE" id="PS50885">
    <property type="entry name" value="HAMP"/>
    <property type="match status" value="1"/>
</dbReference>
<reference evidence="10" key="1">
    <citation type="journal article" date="2021" name="PeerJ">
        <title>Extensive microbial diversity within the chicken gut microbiome revealed by metagenomics and culture.</title>
        <authorList>
            <person name="Gilroy R."/>
            <person name="Ravi A."/>
            <person name="Getino M."/>
            <person name="Pursley I."/>
            <person name="Horton D.L."/>
            <person name="Alikhan N.F."/>
            <person name="Baker D."/>
            <person name="Gharbi K."/>
            <person name="Hall N."/>
            <person name="Watson M."/>
            <person name="Adriaenssens E.M."/>
            <person name="Foster-Nyarko E."/>
            <person name="Jarju S."/>
            <person name="Secka A."/>
            <person name="Antonio M."/>
            <person name="Oren A."/>
            <person name="Chaudhuri R.R."/>
            <person name="La Ragione R."/>
            <person name="Hildebrand F."/>
            <person name="Pallen M.J."/>
        </authorList>
    </citation>
    <scope>NUCLEOTIDE SEQUENCE</scope>
    <source>
        <strain evidence="10">CHK160-4876</strain>
    </source>
</reference>
<evidence type="ECO:0000259" key="9">
    <source>
        <dbReference type="PROSITE" id="PS50885"/>
    </source>
</evidence>
<comment type="subcellular location">
    <subcellularLocation>
        <location evidence="1">Cell membrane</location>
    </subcellularLocation>
</comment>
<dbReference type="Proteomes" id="UP000700212">
    <property type="component" value="Unassembled WGS sequence"/>
</dbReference>
<dbReference type="CDD" id="cd11386">
    <property type="entry name" value="MCP_signal"/>
    <property type="match status" value="1"/>
</dbReference>
<evidence type="ECO:0000256" key="7">
    <source>
        <dbReference type="SAM" id="Phobius"/>
    </source>
</evidence>
<evidence type="ECO:0000256" key="4">
    <source>
        <dbReference type="ARBA" id="ARBA00023224"/>
    </source>
</evidence>
<dbReference type="InterPro" id="IPR003660">
    <property type="entry name" value="HAMP_dom"/>
</dbReference>
<evidence type="ECO:0000313" key="11">
    <source>
        <dbReference type="Proteomes" id="UP000700212"/>
    </source>
</evidence>
<dbReference type="AlphaFoldDB" id="A0A921T5F9"/>
<keyword evidence="4 6" id="KW-0807">Transducer</keyword>
<dbReference type="SMART" id="SM00283">
    <property type="entry name" value="MA"/>
    <property type="match status" value="1"/>
</dbReference>
<dbReference type="Gene3D" id="1.10.287.950">
    <property type="entry name" value="Methyl-accepting chemotaxis protein"/>
    <property type="match status" value="1"/>
</dbReference>
<keyword evidence="7" id="KW-0812">Transmembrane</keyword>
<dbReference type="GO" id="GO:0007165">
    <property type="term" value="P:signal transduction"/>
    <property type="evidence" value="ECO:0007669"/>
    <property type="project" value="UniProtKB-KW"/>
</dbReference>
<evidence type="ECO:0000256" key="3">
    <source>
        <dbReference type="ARBA" id="ARBA00023136"/>
    </source>
</evidence>
<keyword evidence="2" id="KW-1003">Cell membrane</keyword>
<dbReference type="PANTHER" id="PTHR32089">
    <property type="entry name" value="METHYL-ACCEPTING CHEMOTAXIS PROTEIN MCPB"/>
    <property type="match status" value="1"/>
</dbReference>
<reference evidence="10" key="2">
    <citation type="submission" date="2021-09" db="EMBL/GenBank/DDBJ databases">
        <authorList>
            <person name="Gilroy R."/>
        </authorList>
    </citation>
    <scope>NUCLEOTIDE SEQUENCE</scope>
    <source>
        <strain evidence="10">CHK160-4876</strain>
    </source>
</reference>
<organism evidence="10 11">
    <name type="scientific">Metalysinibacillus jejuensis</name>
    <dbReference type="NCBI Taxonomy" id="914327"/>
    <lineage>
        <taxon>Bacteria</taxon>
        <taxon>Bacillati</taxon>
        <taxon>Bacillota</taxon>
        <taxon>Bacilli</taxon>
        <taxon>Bacillales</taxon>
        <taxon>Caryophanaceae</taxon>
        <taxon>Metalysinibacillus</taxon>
    </lineage>
</organism>
<dbReference type="PANTHER" id="PTHR32089:SF112">
    <property type="entry name" value="LYSOZYME-LIKE PROTEIN-RELATED"/>
    <property type="match status" value="1"/>
</dbReference>
<protein>
    <submittedName>
        <fullName evidence="10">Methyl-accepting chemotaxis protein</fullName>
    </submittedName>
</protein>
<feature type="domain" description="Methyl-accepting transducer" evidence="8">
    <location>
        <begin position="234"/>
        <end position="470"/>
    </location>
</feature>